<feature type="signal peptide" evidence="5">
    <location>
        <begin position="1"/>
        <end position="27"/>
    </location>
</feature>
<dbReference type="Proteomes" id="UP000041882">
    <property type="component" value="Unassembled WGS sequence"/>
</dbReference>
<protein>
    <submittedName>
        <fullName evidence="7">Frimbrial protein</fullName>
    </submittedName>
</protein>
<feature type="domain" description="Fimbrial-type adhesion" evidence="6">
    <location>
        <begin position="36"/>
        <end position="184"/>
    </location>
</feature>
<evidence type="ECO:0000259" key="6">
    <source>
        <dbReference type="Pfam" id="PF00419"/>
    </source>
</evidence>
<keyword evidence="3 5" id="KW-0732">Signal</keyword>
<dbReference type="AlphaFoldDB" id="A0A0T9NGR0"/>
<dbReference type="GO" id="GO:0043709">
    <property type="term" value="P:cell adhesion involved in single-species biofilm formation"/>
    <property type="evidence" value="ECO:0007669"/>
    <property type="project" value="TreeGrafter"/>
</dbReference>
<dbReference type="SUPFAM" id="SSF49401">
    <property type="entry name" value="Bacterial adhesins"/>
    <property type="match status" value="1"/>
</dbReference>
<comment type="similarity">
    <text evidence="2">Belongs to the fimbrial protein family.</text>
</comment>
<accession>A0A0T9NGR0</accession>
<comment type="subcellular location">
    <subcellularLocation>
        <location evidence="1">Fimbrium</location>
    </subcellularLocation>
</comment>
<dbReference type="PANTHER" id="PTHR33420">
    <property type="entry name" value="FIMBRIAL SUBUNIT ELFA-RELATED"/>
    <property type="match status" value="1"/>
</dbReference>
<dbReference type="Pfam" id="PF00419">
    <property type="entry name" value="Fimbrial"/>
    <property type="match status" value="1"/>
</dbReference>
<evidence type="ECO:0000256" key="1">
    <source>
        <dbReference type="ARBA" id="ARBA00004561"/>
    </source>
</evidence>
<evidence type="ECO:0000256" key="2">
    <source>
        <dbReference type="ARBA" id="ARBA00006671"/>
    </source>
</evidence>
<organism evidence="7 8">
    <name type="scientific">Yersinia thracica</name>
    <dbReference type="NCBI Taxonomy" id="2890319"/>
    <lineage>
        <taxon>Bacteria</taxon>
        <taxon>Pseudomonadati</taxon>
        <taxon>Pseudomonadota</taxon>
        <taxon>Gammaproteobacteria</taxon>
        <taxon>Enterobacterales</taxon>
        <taxon>Yersiniaceae</taxon>
        <taxon>Yersinia</taxon>
    </lineage>
</organism>
<sequence length="184" mass="18958">MRVERMMSRGNVGCVLALLAAIPQWGAAAGGGVDLTFSGTLLDTQCQLERGDAPLLVTLPSHSVQAFIKDGRTPSEPFDIGLKDCAAAMQGKLVTMTFSAAKTQNVGGITMLATEGGTGLLIGLEDGSGALISLGKPVSAGRITATGSEQVNRFRFGAYALAPDTAAVKEGPYTATATFEVSYQ</sequence>
<dbReference type="InterPro" id="IPR036937">
    <property type="entry name" value="Adhesion_dom_fimbrial_sf"/>
</dbReference>
<dbReference type="InterPro" id="IPR000259">
    <property type="entry name" value="Adhesion_dom_fimbrial"/>
</dbReference>
<dbReference type="PANTHER" id="PTHR33420:SF3">
    <property type="entry name" value="FIMBRIAL SUBUNIT ELFA"/>
    <property type="match status" value="1"/>
</dbReference>
<evidence type="ECO:0000313" key="7">
    <source>
        <dbReference type="EMBL" id="CNH07323.1"/>
    </source>
</evidence>
<feature type="chain" id="PRO_5006693839" evidence="5">
    <location>
        <begin position="28"/>
        <end position="184"/>
    </location>
</feature>
<dbReference type="InterPro" id="IPR050263">
    <property type="entry name" value="Bact_Fimbrial_Adh_Pro"/>
</dbReference>
<dbReference type="Gene3D" id="2.60.40.1090">
    <property type="entry name" value="Fimbrial-type adhesion domain"/>
    <property type="match status" value="1"/>
</dbReference>
<keyword evidence="8" id="KW-1185">Reference proteome</keyword>
<reference evidence="8" key="1">
    <citation type="submission" date="2015-03" db="EMBL/GenBank/DDBJ databases">
        <authorList>
            <consortium name="Pathogen Informatics"/>
            <person name="Murphy D."/>
        </authorList>
    </citation>
    <scope>NUCLEOTIDE SEQUENCE [LARGE SCALE GENOMIC DNA]</scope>
    <source>
        <strain evidence="8">IP6945</strain>
    </source>
</reference>
<gene>
    <name evidence="7" type="primary">prsK</name>
    <name evidence="7" type="ORF">ERS008472_00485</name>
</gene>
<proteinExistence type="inferred from homology"/>
<keyword evidence="4" id="KW-0281">Fimbrium</keyword>
<evidence type="ECO:0000313" key="8">
    <source>
        <dbReference type="Proteomes" id="UP000041882"/>
    </source>
</evidence>
<dbReference type="InterPro" id="IPR008966">
    <property type="entry name" value="Adhesion_dom_sf"/>
</dbReference>
<evidence type="ECO:0000256" key="3">
    <source>
        <dbReference type="ARBA" id="ARBA00022729"/>
    </source>
</evidence>
<dbReference type="GO" id="GO:0009289">
    <property type="term" value="C:pilus"/>
    <property type="evidence" value="ECO:0007669"/>
    <property type="project" value="UniProtKB-SubCell"/>
</dbReference>
<name>A0A0T9NGR0_9GAMM</name>
<evidence type="ECO:0000256" key="4">
    <source>
        <dbReference type="ARBA" id="ARBA00023263"/>
    </source>
</evidence>
<evidence type="ECO:0000256" key="5">
    <source>
        <dbReference type="SAM" id="SignalP"/>
    </source>
</evidence>
<dbReference type="EMBL" id="CQAW01000001">
    <property type="protein sequence ID" value="CNH07323.1"/>
    <property type="molecule type" value="Genomic_DNA"/>
</dbReference>